<dbReference type="AlphaFoldDB" id="A0AAV1A2D8"/>
<reference evidence="1 2" key="1">
    <citation type="submission" date="2023-01" db="EMBL/GenBank/DDBJ databases">
        <authorList>
            <person name="Kreplak J."/>
        </authorList>
    </citation>
    <scope>NUCLEOTIDE SEQUENCE [LARGE SCALE GENOMIC DNA]</scope>
</reference>
<keyword evidence="2" id="KW-1185">Reference proteome</keyword>
<sequence length="136" mass="15396">MDYLKSALPSQIMSERGSNLVVINPGSANIRIGLASQDTPFNVPHCIAHYTKQVPKRNVQDQMLNSQVTTTQHMEREKAYDVIASLLKIPFLDEEPSGSSFPRKWRYSAIAERRPTAMGRVLAVKNTVRNPIFKRK</sequence>
<evidence type="ECO:0000313" key="2">
    <source>
        <dbReference type="Proteomes" id="UP001157006"/>
    </source>
</evidence>
<organism evidence="1 2">
    <name type="scientific">Vicia faba</name>
    <name type="common">Broad bean</name>
    <name type="synonym">Faba vulgaris</name>
    <dbReference type="NCBI Taxonomy" id="3906"/>
    <lineage>
        <taxon>Eukaryota</taxon>
        <taxon>Viridiplantae</taxon>
        <taxon>Streptophyta</taxon>
        <taxon>Embryophyta</taxon>
        <taxon>Tracheophyta</taxon>
        <taxon>Spermatophyta</taxon>
        <taxon>Magnoliopsida</taxon>
        <taxon>eudicotyledons</taxon>
        <taxon>Gunneridae</taxon>
        <taxon>Pentapetalae</taxon>
        <taxon>rosids</taxon>
        <taxon>fabids</taxon>
        <taxon>Fabales</taxon>
        <taxon>Fabaceae</taxon>
        <taxon>Papilionoideae</taxon>
        <taxon>50 kb inversion clade</taxon>
        <taxon>NPAAA clade</taxon>
        <taxon>Hologalegina</taxon>
        <taxon>IRL clade</taxon>
        <taxon>Fabeae</taxon>
        <taxon>Vicia</taxon>
    </lineage>
</organism>
<evidence type="ECO:0000313" key="1">
    <source>
        <dbReference type="EMBL" id="CAI8603045.1"/>
    </source>
</evidence>
<name>A0AAV1A2D8_VICFA</name>
<dbReference type="InterPro" id="IPR043129">
    <property type="entry name" value="ATPase_NBD"/>
</dbReference>
<dbReference type="Gene3D" id="3.30.420.40">
    <property type="match status" value="1"/>
</dbReference>
<accession>A0AAV1A2D8</accession>
<dbReference type="Proteomes" id="UP001157006">
    <property type="component" value="Chromosome 3"/>
</dbReference>
<proteinExistence type="predicted"/>
<dbReference type="SUPFAM" id="SSF53067">
    <property type="entry name" value="Actin-like ATPase domain"/>
    <property type="match status" value="1"/>
</dbReference>
<protein>
    <submittedName>
        <fullName evidence="1">Uncharacterized protein</fullName>
    </submittedName>
</protein>
<gene>
    <name evidence="1" type="ORF">VFH_III068480</name>
</gene>
<dbReference type="EMBL" id="OX451738">
    <property type="protein sequence ID" value="CAI8603045.1"/>
    <property type="molecule type" value="Genomic_DNA"/>
</dbReference>
<dbReference type="FunFam" id="3.30.420.40:FF:000378">
    <property type="entry name" value="Actin-related protein 9"/>
    <property type="match status" value="1"/>
</dbReference>